<keyword evidence="2" id="KW-1185">Reference proteome</keyword>
<protein>
    <submittedName>
        <fullName evidence="1">Uncharacterized protein</fullName>
    </submittedName>
</protein>
<name>A0A1W5N0M7_9CAUD</name>
<sequence>MKGLQKLFDLTPQIREITTSGKSDDEINNALMKFFTEEIDDFETLFRHALEAYSVNGFFASPQVNSKKQCHRRFFDWSIVNVVRRTDIEPTNHQLMSVDSAVFIIQYLISGGFKSNDIPFTNEALMEEFAEAHKYIKAVR</sequence>
<accession>A0A1W5N0M7</accession>
<organism evidence="1 2">
    <name type="scientific">Cronobacter phage vB_CsaM_leB</name>
    <dbReference type="NCBI Taxonomy" id="1885242"/>
    <lineage>
        <taxon>Viruses</taxon>
        <taxon>Duplodnaviria</taxon>
        <taxon>Heunggongvirae</taxon>
        <taxon>Uroviricota</taxon>
        <taxon>Caudoviricetes</taxon>
        <taxon>Pantevenvirales</taxon>
        <taxon>Straboviridae</taxon>
        <taxon>Pseudotevenvirus</taxon>
        <taxon>Pseudotevenvirus leb</taxon>
    </lineage>
</organism>
<gene>
    <name evidence="1" type="ORF">B_080</name>
</gene>
<dbReference type="Proteomes" id="UP000223496">
    <property type="component" value="Segment"/>
</dbReference>
<reference evidence="1 2" key="1">
    <citation type="journal article" date="2017" name="Int. J. Food Microbiol.">
        <title>Investigating the biocontrol and anti-biofilm potential of a three phage cocktail against Cronobacter sakazakii in different brands of infant formula.</title>
        <authorList>
            <person name="Endersen L."/>
            <person name="Buttimer C."/>
            <person name="Nevin E."/>
            <person name="Coffey A."/>
            <person name="Neve H."/>
            <person name="Oliveira H."/>
            <person name="Lavigne R."/>
            <person name="O'Mahony J."/>
        </authorList>
    </citation>
    <scope>NUCLEOTIDE SEQUENCE [LARGE SCALE GENOMIC DNA]</scope>
</reference>
<evidence type="ECO:0000313" key="1">
    <source>
        <dbReference type="EMBL" id="AOG16206.1"/>
    </source>
</evidence>
<proteinExistence type="predicted"/>
<evidence type="ECO:0000313" key="2">
    <source>
        <dbReference type="Proteomes" id="UP000223496"/>
    </source>
</evidence>
<dbReference type="EMBL" id="KX431559">
    <property type="protein sequence ID" value="AOG16206.1"/>
    <property type="molecule type" value="Genomic_DNA"/>
</dbReference>